<evidence type="ECO:0000313" key="3">
    <source>
        <dbReference type="EMBL" id="KAF9527378.1"/>
    </source>
</evidence>
<protein>
    <submittedName>
        <fullName evidence="3">Uncharacterized protein</fullName>
    </submittedName>
</protein>
<dbReference type="AlphaFoldDB" id="A0A9P6EDE1"/>
<keyword evidence="2" id="KW-0472">Membrane</keyword>
<reference evidence="3" key="1">
    <citation type="submission" date="2020-11" db="EMBL/GenBank/DDBJ databases">
        <authorList>
            <consortium name="DOE Joint Genome Institute"/>
            <person name="Ahrendt S."/>
            <person name="Riley R."/>
            <person name="Andreopoulos W."/>
            <person name="Labutti K."/>
            <person name="Pangilinan J."/>
            <person name="Ruiz-Duenas F.J."/>
            <person name="Barrasa J.M."/>
            <person name="Sanchez-Garcia M."/>
            <person name="Camarero S."/>
            <person name="Miyauchi S."/>
            <person name="Serrano A."/>
            <person name="Linde D."/>
            <person name="Babiker R."/>
            <person name="Drula E."/>
            <person name="Ayuso-Fernandez I."/>
            <person name="Pacheco R."/>
            <person name="Padilla G."/>
            <person name="Ferreira P."/>
            <person name="Barriuso J."/>
            <person name="Kellner H."/>
            <person name="Castanera R."/>
            <person name="Alfaro M."/>
            <person name="Ramirez L."/>
            <person name="Pisabarro A.G."/>
            <person name="Kuo A."/>
            <person name="Tritt A."/>
            <person name="Lipzen A."/>
            <person name="He G."/>
            <person name="Yan M."/>
            <person name="Ng V."/>
            <person name="Cullen D."/>
            <person name="Martin F."/>
            <person name="Rosso M.-N."/>
            <person name="Henrissat B."/>
            <person name="Hibbett D."/>
            <person name="Martinez A.T."/>
            <person name="Grigoriev I.V."/>
        </authorList>
    </citation>
    <scope>NUCLEOTIDE SEQUENCE</scope>
    <source>
        <strain evidence="3">CBS 506.95</strain>
    </source>
</reference>
<feature type="transmembrane region" description="Helical" evidence="2">
    <location>
        <begin position="40"/>
        <end position="59"/>
    </location>
</feature>
<feature type="compositionally biased region" description="Basic and acidic residues" evidence="1">
    <location>
        <begin position="158"/>
        <end position="167"/>
    </location>
</feature>
<dbReference type="Proteomes" id="UP000807306">
    <property type="component" value="Unassembled WGS sequence"/>
</dbReference>
<evidence type="ECO:0000313" key="4">
    <source>
        <dbReference type="Proteomes" id="UP000807306"/>
    </source>
</evidence>
<proteinExistence type="predicted"/>
<keyword evidence="4" id="KW-1185">Reference proteome</keyword>
<evidence type="ECO:0000256" key="1">
    <source>
        <dbReference type="SAM" id="MobiDB-lite"/>
    </source>
</evidence>
<dbReference type="OrthoDB" id="3038990at2759"/>
<organism evidence="3 4">
    <name type="scientific">Crepidotus variabilis</name>
    <dbReference type="NCBI Taxonomy" id="179855"/>
    <lineage>
        <taxon>Eukaryota</taxon>
        <taxon>Fungi</taxon>
        <taxon>Dikarya</taxon>
        <taxon>Basidiomycota</taxon>
        <taxon>Agaricomycotina</taxon>
        <taxon>Agaricomycetes</taxon>
        <taxon>Agaricomycetidae</taxon>
        <taxon>Agaricales</taxon>
        <taxon>Agaricineae</taxon>
        <taxon>Crepidotaceae</taxon>
        <taxon>Crepidotus</taxon>
    </lineage>
</organism>
<name>A0A9P6EDE1_9AGAR</name>
<feature type="region of interest" description="Disordered" evidence="1">
    <location>
        <begin position="155"/>
        <end position="174"/>
    </location>
</feature>
<evidence type="ECO:0000256" key="2">
    <source>
        <dbReference type="SAM" id="Phobius"/>
    </source>
</evidence>
<dbReference type="EMBL" id="MU157862">
    <property type="protein sequence ID" value="KAF9527378.1"/>
    <property type="molecule type" value="Genomic_DNA"/>
</dbReference>
<comment type="caution">
    <text evidence="3">The sequence shown here is derived from an EMBL/GenBank/DDBJ whole genome shotgun (WGS) entry which is preliminary data.</text>
</comment>
<gene>
    <name evidence="3" type="ORF">CPB83DRAFT_895390</name>
</gene>
<accession>A0A9P6EDE1</accession>
<keyword evidence="2" id="KW-1133">Transmembrane helix</keyword>
<sequence>MTQAALTLFALNRACTSFIFYSRVRALLRRENHLSSFFGVLWMLVVVAPVVLVAFRALVGVNVGPTRTCATLVDRGYFMLPTPLDETAFDALVCVAVTLRLSRQNASDLNQRSCRWRRWFSLDSPSHQLLSERFLRDSQFYFILDQSASISCPAHYPDNPRTEHPSFDLRPYIP</sequence>
<keyword evidence="2" id="KW-0812">Transmembrane</keyword>